<reference evidence="3 4" key="1">
    <citation type="submission" date="2023-02" db="EMBL/GenBank/DDBJ databases">
        <title>Gemone sequence of Telluria chitinolytica ACM 3522T.</title>
        <authorList>
            <person name="Frediansyah A."/>
            <person name="Miess H."/>
            <person name="Gross H."/>
        </authorList>
    </citation>
    <scope>NUCLEOTIDE SEQUENCE [LARGE SCALE GENOMIC DNA]</scope>
    <source>
        <strain evidence="3 4">ACM 3522</strain>
    </source>
</reference>
<gene>
    <name evidence="3" type="ORF">PX653_19165</name>
</gene>
<evidence type="ECO:0000313" key="4">
    <source>
        <dbReference type="Proteomes" id="UP001216510"/>
    </source>
</evidence>
<keyword evidence="4" id="KW-1185">Reference proteome</keyword>
<dbReference type="RefSeq" id="WP_277414337.1">
    <property type="nucleotide sequence ID" value="NZ_CP119083.1"/>
</dbReference>
<dbReference type="EMBL" id="CP119083">
    <property type="protein sequence ID" value="WEF31566.1"/>
    <property type="molecule type" value="Genomic_DNA"/>
</dbReference>
<evidence type="ECO:0000256" key="2">
    <source>
        <dbReference type="RuleBase" id="RU368102"/>
    </source>
</evidence>
<evidence type="ECO:0000256" key="1">
    <source>
        <dbReference type="ARBA" id="ARBA00005686"/>
    </source>
</evidence>
<keyword evidence="2" id="KW-0963">Cytoplasm</keyword>
<comment type="similarity">
    <text evidence="1 2">Belongs to the RTX toxin acyltransferase family.</text>
</comment>
<dbReference type="Pfam" id="PF02794">
    <property type="entry name" value="HlyC"/>
    <property type="match status" value="1"/>
</dbReference>
<comment type="subcellular location">
    <subcellularLocation>
        <location evidence="2">Cytoplasm</location>
    </subcellularLocation>
</comment>
<keyword evidence="2" id="KW-0012">Acyltransferase</keyword>
<accession>A0ABY8B995</accession>
<comment type="function">
    <text evidence="2">Involved in fatty acylation of protoxin at internal lysine residues, thereby converting it to the active toxin.</text>
</comment>
<dbReference type="InterPro" id="IPR003996">
    <property type="entry name" value="RTX_toxin-activating_protC_bac"/>
</dbReference>
<evidence type="ECO:0000313" key="3">
    <source>
        <dbReference type="EMBL" id="WEF31566.1"/>
    </source>
</evidence>
<keyword evidence="2" id="KW-0808">Transferase</keyword>
<organism evidence="3 4">
    <name type="scientific">Pseudoduganella chitinolytica</name>
    <dbReference type="NCBI Taxonomy" id="34070"/>
    <lineage>
        <taxon>Bacteria</taxon>
        <taxon>Pseudomonadati</taxon>
        <taxon>Pseudomonadota</taxon>
        <taxon>Betaproteobacteria</taxon>
        <taxon>Burkholderiales</taxon>
        <taxon>Oxalobacteraceae</taxon>
        <taxon>Telluria group</taxon>
        <taxon>Pseudoduganella</taxon>
    </lineage>
</organism>
<sequence length="322" mass="35340">MNVFTLAEMSGPLGFPLGAQARQALALGLSLRFLGPRWGRAQVAARLRPMLAAVDKGQYEFYFDAMGRETGFVDWTLAPDGALRIHDFFAFRGSLRTILADLRDRVLARHDAATYIRHKPRLRITKHVARQDNTSFFRAAPQGDRTGPGLTRNPHALDSHRRSFADAVELGECLAVLQRCDPHGRSPLWAGAFPLGDLVTLRQYRLYRDEAGRPAGLVTWAWLSPRTLERLAATPLHLAHVSEWNEGSVLCLCDVLATAATQAQIMEDLGGDLLPEHDDAVLYLGPDAAQAAFAEPARRGNRTALAAWVARQAAHLAAGVQA</sequence>
<keyword evidence="2" id="KW-0204">Cytolysis</keyword>
<name>A0ABY8B995_9BURK</name>
<protein>
    <recommendedName>
        <fullName evidence="2">RTX toxin-activating lysine-acyltransferase</fullName>
        <ecNumber evidence="2">2.3.1.-</ecNumber>
    </recommendedName>
</protein>
<proteinExistence type="inferred from homology"/>
<dbReference type="Proteomes" id="UP001216510">
    <property type="component" value="Chromosome"/>
</dbReference>
<dbReference type="EC" id="2.3.1.-" evidence="2"/>